<reference evidence="2" key="1">
    <citation type="submission" date="2021-03" db="EMBL/GenBank/DDBJ databases">
        <authorList>
            <person name="Li Z."/>
            <person name="Yang C."/>
        </authorList>
    </citation>
    <scope>NUCLEOTIDE SEQUENCE</scope>
    <source>
        <strain evidence="2">Dzin_1.0</strain>
        <tissue evidence="2">Leaf</tissue>
    </source>
</reference>
<organism evidence="2 3">
    <name type="scientific">Dioscorea zingiberensis</name>
    <dbReference type="NCBI Taxonomy" id="325984"/>
    <lineage>
        <taxon>Eukaryota</taxon>
        <taxon>Viridiplantae</taxon>
        <taxon>Streptophyta</taxon>
        <taxon>Embryophyta</taxon>
        <taxon>Tracheophyta</taxon>
        <taxon>Spermatophyta</taxon>
        <taxon>Magnoliopsida</taxon>
        <taxon>Liliopsida</taxon>
        <taxon>Dioscoreales</taxon>
        <taxon>Dioscoreaceae</taxon>
        <taxon>Dioscorea</taxon>
    </lineage>
</organism>
<sequence length="103" mass="11225">MEIPSVREPNRAPPSPEFSESEMAAAALLVQLSGGDSGVEESAASSSSFSSVGTRPPVRDNEDEDDDGPRRIRPRYRSISDVYAATVPISGKRRRVSRIRHTL</sequence>
<evidence type="ECO:0000313" key="2">
    <source>
        <dbReference type="EMBL" id="KAJ0967020.1"/>
    </source>
</evidence>
<accession>A0A9D5H8C8</accession>
<evidence type="ECO:0000256" key="1">
    <source>
        <dbReference type="SAM" id="MobiDB-lite"/>
    </source>
</evidence>
<dbReference type="Proteomes" id="UP001085076">
    <property type="component" value="Miscellaneous, Linkage group lg07"/>
</dbReference>
<keyword evidence="3" id="KW-1185">Reference proteome</keyword>
<dbReference type="EMBL" id="JAGGNH010000007">
    <property type="protein sequence ID" value="KAJ0967020.1"/>
    <property type="molecule type" value="Genomic_DNA"/>
</dbReference>
<protein>
    <submittedName>
        <fullName evidence="2">Uncharacterized protein</fullName>
    </submittedName>
</protein>
<reference evidence="2" key="2">
    <citation type="journal article" date="2022" name="Hortic Res">
        <title>The genome of Dioscorea zingiberensis sheds light on the biosynthesis, origin and evolution of the medicinally important diosgenin saponins.</title>
        <authorList>
            <person name="Li Y."/>
            <person name="Tan C."/>
            <person name="Li Z."/>
            <person name="Guo J."/>
            <person name="Li S."/>
            <person name="Chen X."/>
            <person name="Wang C."/>
            <person name="Dai X."/>
            <person name="Yang H."/>
            <person name="Song W."/>
            <person name="Hou L."/>
            <person name="Xu J."/>
            <person name="Tong Z."/>
            <person name="Xu A."/>
            <person name="Yuan X."/>
            <person name="Wang W."/>
            <person name="Yang Q."/>
            <person name="Chen L."/>
            <person name="Sun Z."/>
            <person name="Wang K."/>
            <person name="Pan B."/>
            <person name="Chen J."/>
            <person name="Bao Y."/>
            <person name="Liu F."/>
            <person name="Qi X."/>
            <person name="Gang D.R."/>
            <person name="Wen J."/>
            <person name="Li J."/>
        </authorList>
    </citation>
    <scope>NUCLEOTIDE SEQUENCE</scope>
    <source>
        <strain evidence="2">Dzin_1.0</strain>
    </source>
</reference>
<dbReference type="AlphaFoldDB" id="A0A9D5H8C8"/>
<feature type="region of interest" description="Disordered" evidence="1">
    <location>
        <begin position="1"/>
        <end position="21"/>
    </location>
</feature>
<dbReference type="PANTHER" id="PTHR35167:SF3">
    <property type="entry name" value="OS05G0216466 PROTEIN"/>
    <property type="match status" value="1"/>
</dbReference>
<feature type="compositionally biased region" description="Low complexity" evidence="1">
    <location>
        <begin position="40"/>
        <end position="53"/>
    </location>
</feature>
<gene>
    <name evidence="2" type="ORF">J5N97_023937</name>
</gene>
<feature type="region of interest" description="Disordered" evidence="1">
    <location>
        <begin position="33"/>
        <end position="77"/>
    </location>
</feature>
<comment type="caution">
    <text evidence="2">The sequence shown here is derived from an EMBL/GenBank/DDBJ whole genome shotgun (WGS) entry which is preliminary data.</text>
</comment>
<name>A0A9D5H8C8_9LILI</name>
<dbReference type="PANTHER" id="PTHR35167">
    <property type="entry name" value="OS05G0216466 PROTEIN"/>
    <property type="match status" value="1"/>
</dbReference>
<proteinExistence type="predicted"/>
<evidence type="ECO:0000313" key="3">
    <source>
        <dbReference type="Proteomes" id="UP001085076"/>
    </source>
</evidence>